<name>A0A1F6X899_9BACT</name>
<comment type="caution">
    <text evidence="2">The sequence shown here is derived from an EMBL/GenBank/DDBJ whole genome shotgun (WGS) entry which is preliminary data.</text>
</comment>
<organism evidence="2 3">
    <name type="scientific">Candidatus Nomurabacteria bacterium RIFCSPLOWO2_01_FULL_40_15</name>
    <dbReference type="NCBI Taxonomy" id="1801772"/>
    <lineage>
        <taxon>Bacteria</taxon>
        <taxon>Candidatus Nomuraibacteriota</taxon>
    </lineage>
</organism>
<dbReference type="EMBL" id="MFUW01000013">
    <property type="protein sequence ID" value="OGI90387.1"/>
    <property type="molecule type" value="Genomic_DNA"/>
</dbReference>
<reference evidence="2 3" key="1">
    <citation type="journal article" date="2016" name="Nat. Commun.">
        <title>Thousands of microbial genomes shed light on interconnected biogeochemical processes in an aquifer system.</title>
        <authorList>
            <person name="Anantharaman K."/>
            <person name="Brown C.T."/>
            <person name="Hug L.A."/>
            <person name="Sharon I."/>
            <person name="Castelle C.J."/>
            <person name="Probst A.J."/>
            <person name="Thomas B.C."/>
            <person name="Singh A."/>
            <person name="Wilkins M.J."/>
            <person name="Karaoz U."/>
            <person name="Brodie E.L."/>
            <person name="Williams K.H."/>
            <person name="Hubbard S.S."/>
            <person name="Banfield J.F."/>
        </authorList>
    </citation>
    <scope>NUCLEOTIDE SEQUENCE [LARGE SCALE GENOMIC DNA]</scope>
</reference>
<gene>
    <name evidence="2" type="ORF">A2911_00130</name>
</gene>
<protein>
    <submittedName>
        <fullName evidence="2">Uncharacterized protein</fullName>
    </submittedName>
</protein>
<accession>A0A1F6X899</accession>
<evidence type="ECO:0000313" key="3">
    <source>
        <dbReference type="Proteomes" id="UP000176814"/>
    </source>
</evidence>
<dbReference type="Proteomes" id="UP000176814">
    <property type="component" value="Unassembled WGS sequence"/>
</dbReference>
<evidence type="ECO:0000256" key="1">
    <source>
        <dbReference type="SAM" id="MobiDB-lite"/>
    </source>
</evidence>
<evidence type="ECO:0000313" key="2">
    <source>
        <dbReference type="EMBL" id="OGI90387.1"/>
    </source>
</evidence>
<feature type="compositionally biased region" description="Basic and acidic residues" evidence="1">
    <location>
        <begin position="13"/>
        <end position="26"/>
    </location>
</feature>
<feature type="region of interest" description="Disordered" evidence="1">
    <location>
        <begin position="1"/>
        <end position="30"/>
    </location>
</feature>
<sequence length="78" mass="9111">MISDEETNSFETEENRNTFKLNHPEESIEEPSPEFEAHHNLIGLFSILLEVDRRINPENYKRPGHAAQAKHELLKLTK</sequence>
<proteinExistence type="predicted"/>
<dbReference type="AlphaFoldDB" id="A0A1F6X899"/>
<feature type="compositionally biased region" description="Acidic residues" evidence="1">
    <location>
        <begin position="1"/>
        <end position="12"/>
    </location>
</feature>